<keyword evidence="2 9" id="KW-0378">Hydrolase</keyword>
<dbReference type="GO" id="GO:0005975">
    <property type="term" value="P:carbohydrate metabolic process"/>
    <property type="evidence" value="ECO:0007669"/>
    <property type="project" value="InterPro"/>
</dbReference>
<keyword evidence="3" id="KW-0326">Glycosidase</keyword>
<dbReference type="InterPro" id="IPR051913">
    <property type="entry name" value="GH2_Domain-Containing"/>
</dbReference>
<evidence type="ECO:0000256" key="1">
    <source>
        <dbReference type="ARBA" id="ARBA00007401"/>
    </source>
</evidence>
<dbReference type="InterPro" id="IPR048230">
    <property type="entry name" value="GalA-like"/>
</dbReference>
<dbReference type="InterPro" id="IPR006102">
    <property type="entry name" value="Ig-like_GH2"/>
</dbReference>
<dbReference type="NCBIfam" id="NF041462">
    <property type="entry name" value="GalA"/>
    <property type="match status" value="1"/>
</dbReference>
<feature type="domain" description="Glycoside hydrolase family 2" evidence="8">
    <location>
        <begin position="684"/>
        <end position="785"/>
    </location>
</feature>
<dbReference type="InterPro" id="IPR040605">
    <property type="entry name" value="Glyco_hydro2_dom5"/>
</dbReference>
<reference evidence="9" key="1">
    <citation type="submission" date="2020-02" db="EMBL/GenBank/DDBJ databases">
        <authorList>
            <person name="Shen X.-R."/>
            <person name="Zhang Y.-X."/>
        </authorList>
    </citation>
    <scope>NUCLEOTIDE SEQUENCE</scope>
    <source>
        <strain evidence="9">SYP-B3998</strain>
    </source>
</reference>
<dbReference type="InterPro" id="IPR017853">
    <property type="entry name" value="GH"/>
</dbReference>
<comment type="caution">
    <text evidence="9">The sequence shown here is derived from an EMBL/GenBank/DDBJ whole genome shotgun (WGS) entry which is preliminary data.</text>
</comment>
<dbReference type="Pfam" id="PF00703">
    <property type="entry name" value="Glyco_hydro_2"/>
    <property type="match status" value="1"/>
</dbReference>
<dbReference type="SUPFAM" id="SSF49785">
    <property type="entry name" value="Galactose-binding domain-like"/>
    <property type="match status" value="1"/>
</dbReference>
<evidence type="ECO:0000256" key="3">
    <source>
        <dbReference type="ARBA" id="ARBA00023295"/>
    </source>
</evidence>
<evidence type="ECO:0000256" key="2">
    <source>
        <dbReference type="ARBA" id="ARBA00022801"/>
    </source>
</evidence>
<evidence type="ECO:0000259" key="8">
    <source>
        <dbReference type="Pfam" id="PF18565"/>
    </source>
</evidence>
<dbReference type="InterPro" id="IPR006101">
    <property type="entry name" value="Glyco_hydro_2"/>
</dbReference>
<accession>A0A6G3ZVZ6</accession>
<dbReference type="GO" id="GO:0004553">
    <property type="term" value="F:hydrolase activity, hydrolyzing O-glycosyl compounds"/>
    <property type="evidence" value="ECO:0007669"/>
    <property type="project" value="InterPro"/>
</dbReference>
<organism evidence="9">
    <name type="scientific">Paenibacillus sp. SYP-B3998</name>
    <dbReference type="NCBI Taxonomy" id="2678564"/>
    <lineage>
        <taxon>Bacteria</taxon>
        <taxon>Bacillati</taxon>
        <taxon>Bacillota</taxon>
        <taxon>Bacilli</taxon>
        <taxon>Bacillales</taxon>
        <taxon>Paenibacillaceae</taxon>
        <taxon>Paenibacillus</taxon>
    </lineage>
</organism>
<dbReference type="Gene3D" id="2.60.40.10">
    <property type="entry name" value="Immunoglobulins"/>
    <property type="match status" value="3"/>
</dbReference>
<dbReference type="PANTHER" id="PTHR42732:SF1">
    <property type="entry name" value="BETA-MANNOSIDASE"/>
    <property type="match status" value="1"/>
</dbReference>
<feature type="domain" description="Glycoside hydrolase family 2 catalytic" evidence="5">
    <location>
        <begin position="316"/>
        <end position="391"/>
    </location>
</feature>
<evidence type="ECO:0000259" key="6">
    <source>
        <dbReference type="Pfam" id="PF02837"/>
    </source>
</evidence>
<evidence type="ECO:0000259" key="7">
    <source>
        <dbReference type="Pfam" id="PF16355"/>
    </source>
</evidence>
<evidence type="ECO:0000313" key="9">
    <source>
        <dbReference type="EMBL" id="NEW05769.1"/>
    </source>
</evidence>
<dbReference type="RefSeq" id="WP_163943073.1">
    <property type="nucleotide sequence ID" value="NZ_JAAIKC010000001.1"/>
</dbReference>
<dbReference type="InterPro" id="IPR006104">
    <property type="entry name" value="Glyco_hydro_2_N"/>
</dbReference>
<feature type="domain" description="DUF4982" evidence="7">
    <location>
        <begin position="615"/>
        <end position="671"/>
    </location>
</feature>
<feature type="domain" description="Glycoside hydrolase family 2 immunoglobulin-like beta-sandwich" evidence="4">
    <location>
        <begin position="207"/>
        <end position="310"/>
    </location>
</feature>
<evidence type="ECO:0000259" key="4">
    <source>
        <dbReference type="Pfam" id="PF00703"/>
    </source>
</evidence>
<evidence type="ECO:0000259" key="5">
    <source>
        <dbReference type="Pfam" id="PF02836"/>
    </source>
</evidence>
<dbReference type="PANTHER" id="PTHR42732">
    <property type="entry name" value="BETA-GALACTOSIDASE"/>
    <property type="match status" value="1"/>
</dbReference>
<dbReference type="Pfam" id="PF02836">
    <property type="entry name" value="Glyco_hydro_2_C"/>
    <property type="match status" value="2"/>
</dbReference>
<feature type="domain" description="Glycosyl hydrolases family 2 sugar binding" evidence="6">
    <location>
        <begin position="45"/>
        <end position="194"/>
    </location>
</feature>
<dbReference type="Gene3D" id="2.60.120.260">
    <property type="entry name" value="Galactose-binding domain-like"/>
    <property type="match status" value="1"/>
</dbReference>
<dbReference type="InterPro" id="IPR013783">
    <property type="entry name" value="Ig-like_fold"/>
</dbReference>
<dbReference type="PRINTS" id="PR00132">
    <property type="entry name" value="GLHYDRLASE2"/>
</dbReference>
<comment type="similarity">
    <text evidence="1">Belongs to the glycosyl hydrolase 2 family.</text>
</comment>
<dbReference type="EMBL" id="JAAIKC010000001">
    <property type="protein sequence ID" value="NEW05769.1"/>
    <property type="molecule type" value="Genomic_DNA"/>
</dbReference>
<protein>
    <submittedName>
        <fullName evidence="9">Glycoside hydrolase family 2 protein</fullName>
    </submittedName>
</protein>
<dbReference type="Pfam" id="PF18565">
    <property type="entry name" value="Glyco_hydro2_C5"/>
    <property type="match status" value="1"/>
</dbReference>
<dbReference type="InterPro" id="IPR008979">
    <property type="entry name" value="Galactose-bd-like_sf"/>
</dbReference>
<dbReference type="InterPro" id="IPR006103">
    <property type="entry name" value="Glyco_hydro_2_cat"/>
</dbReference>
<name>A0A6G3ZVZ6_9BACL</name>
<dbReference type="AlphaFoldDB" id="A0A6G3ZVZ6"/>
<gene>
    <name evidence="9" type="ORF">GK047_07020</name>
</gene>
<sequence>MDHQKKRVKENFDADWFFHKGDLPVKYAVKAGMTGGITDNGKREDGEWIEIAYTDKETGEIPIPKDWNRVQIPHDWVVEGNVVNDPDLGSRPGSHGYLPTGIGFYRKMFAIQTEDLGKKLSIHFDGVMGVSTVWLNGHLLGTHNSGYIGVHYDISDIIRYGEEGNNVIVVKVDANRYEGWWYEGGGIYRHTWLQKTDRLHVGHWGTYVTTPHVTDESAEVMIRTIVHNEYEGDRLCELKSTLVDNEGKFVASVTDSLTAGWFIQKEVEQFVSIPVPQLWSPDRPYLYKLVTEIAAEGVIMDTYETTFGVRTLAFTRNGFALNGKPTLLKGTCNHQDFAGVGVALPDRIIAYKLQLLKEMGCNAYRSAHHPPTPELLDICDRLGMMVIDENRKLDGSPEGIADLKSLIYRDRNHPSIILWCMENEEILEGKVTGARILRTLATTTRKLDATRPTLAAMNHGWNGEGYSDQVDIVGYNYGQRKLQDVTDHQAYLSRIMLGSESASSTTTRGIYVLDKEKGYCPAYEGVFMPSWSCTVEKAWNDLLAHPFLTGVFLWTGFDYRGEPSPYRWPCVNSHFGIMDTCGFPKDVYFYLKSVWTEEPMVHFLPHWNWHGQENELIDVWIYSNGDSVELSLNGRSLGTMPMIEAGHLEWKVPYEPGVIIARAYKEGVAVAVKQVETTGTPYTIQLQPDRTVLHADSTDVAFITVTIRDEQGHVVPISDNEVSFVVEGEATILGVGNGNPSSHEPDKANRRRAFNGYCLLMIQTHSQAGEIVVRGISVGLLSAELRLRSC</sequence>
<dbReference type="Pfam" id="PF16355">
    <property type="entry name" value="DUF4982"/>
    <property type="match status" value="1"/>
</dbReference>
<dbReference type="InterPro" id="IPR036156">
    <property type="entry name" value="Beta-gal/glucu_dom_sf"/>
</dbReference>
<dbReference type="InterPro" id="IPR032311">
    <property type="entry name" value="DUF4982"/>
</dbReference>
<dbReference type="SUPFAM" id="SSF49303">
    <property type="entry name" value="beta-Galactosidase/glucuronidase domain"/>
    <property type="match status" value="1"/>
</dbReference>
<dbReference type="Pfam" id="PF02837">
    <property type="entry name" value="Glyco_hydro_2_N"/>
    <property type="match status" value="1"/>
</dbReference>
<feature type="domain" description="Glycoside hydrolase family 2 catalytic" evidence="5">
    <location>
        <begin position="403"/>
        <end position="596"/>
    </location>
</feature>
<dbReference type="SUPFAM" id="SSF51445">
    <property type="entry name" value="(Trans)glycosidases"/>
    <property type="match status" value="1"/>
</dbReference>
<proteinExistence type="inferred from homology"/>
<dbReference type="Gene3D" id="3.20.20.80">
    <property type="entry name" value="Glycosidases"/>
    <property type="match status" value="1"/>
</dbReference>